<feature type="region of interest" description="Disordered" evidence="1">
    <location>
        <begin position="73"/>
        <end position="110"/>
    </location>
</feature>
<evidence type="ECO:0000313" key="3">
    <source>
        <dbReference type="Proteomes" id="UP001396334"/>
    </source>
</evidence>
<keyword evidence="3" id="KW-1185">Reference proteome</keyword>
<feature type="compositionally biased region" description="Polar residues" evidence="1">
    <location>
        <begin position="76"/>
        <end position="91"/>
    </location>
</feature>
<sequence>MRTDTSKGFRLLENSRNQKRTDTGYEYRNTLCSTDTPLSVPIRRPKANGPQRLYAYRYRDKRTGTLCTRSADLAAKSTSTAPKHPQRSPTASRWPAKVQGGEPGSSVVAGRTCWTGSGSARWVEPG</sequence>
<accession>A0ABR2T8C3</accession>
<organism evidence="2 3">
    <name type="scientific">Hibiscus sabdariffa</name>
    <name type="common">roselle</name>
    <dbReference type="NCBI Taxonomy" id="183260"/>
    <lineage>
        <taxon>Eukaryota</taxon>
        <taxon>Viridiplantae</taxon>
        <taxon>Streptophyta</taxon>
        <taxon>Embryophyta</taxon>
        <taxon>Tracheophyta</taxon>
        <taxon>Spermatophyta</taxon>
        <taxon>Magnoliopsida</taxon>
        <taxon>eudicotyledons</taxon>
        <taxon>Gunneridae</taxon>
        <taxon>Pentapetalae</taxon>
        <taxon>rosids</taxon>
        <taxon>malvids</taxon>
        <taxon>Malvales</taxon>
        <taxon>Malvaceae</taxon>
        <taxon>Malvoideae</taxon>
        <taxon>Hibiscus</taxon>
    </lineage>
</organism>
<reference evidence="2 3" key="1">
    <citation type="journal article" date="2024" name="G3 (Bethesda)">
        <title>Genome assembly of Hibiscus sabdariffa L. provides insights into metabolisms of medicinal natural products.</title>
        <authorList>
            <person name="Kim T."/>
        </authorList>
    </citation>
    <scope>NUCLEOTIDE SEQUENCE [LARGE SCALE GENOMIC DNA]</scope>
    <source>
        <strain evidence="2">TK-2024</strain>
        <tissue evidence="2">Old leaves</tissue>
    </source>
</reference>
<gene>
    <name evidence="2" type="ORF">V6N11_049937</name>
</gene>
<name>A0ABR2T8C3_9ROSI</name>
<evidence type="ECO:0000256" key="1">
    <source>
        <dbReference type="SAM" id="MobiDB-lite"/>
    </source>
</evidence>
<protein>
    <submittedName>
        <fullName evidence="2">Uncharacterized protein</fullName>
    </submittedName>
</protein>
<proteinExistence type="predicted"/>
<dbReference type="EMBL" id="JBBPBN010000007">
    <property type="protein sequence ID" value="KAK9033753.1"/>
    <property type="molecule type" value="Genomic_DNA"/>
</dbReference>
<feature type="region of interest" description="Disordered" evidence="1">
    <location>
        <begin position="1"/>
        <end position="25"/>
    </location>
</feature>
<comment type="caution">
    <text evidence="2">The sequence shown here is derived from an EMBL/GenBank/DDBJ whole genome shotgun (WGS) entry which is preliminary data.</text>
</comment>
<evidence type="ECO:0000313" key="2">
    <source>
        <dbReference type="EMBL" id="KAK9033753.1"/>
    </source>
</evidence>
<dbReference type="Proteomes" id="UP001396334">
    <property type="component" value="Unassembled WGS sequence"/>
</dbReference>